<dbReference type="InterPro" id="IPR001279">
    <property type="entry name" value="Metallo-B-lactamas"/>
</dbReference>
<proteinExistence type="predicted"/>
<dbReference type="OrthoDB" id="9815072at2"/>
<dbReference type="SUPFAM" id="SSF56281">
    <property type="entry name" value="Metallo-hydrolase/oxidoreductase"/>
    <property type="match status" value="1"/>
</dbReference>
<organism evidence="3 4">
    <name type="scientific">Acidithiobacillus ferrooxidans</name>
    <name type="common">Thiobacillus ferrooxidans</name>
    <dbReference type="NCBI Taxonomy" id="920"/>
    <lineage>
        <taxon>Bacteria</taxon>
        <taxon>Pseudomonadati</taxon>
        <taxon>Pseudomonadota</taxon>
        <taxon>Acidithiobacillia</taxon>
        <taxon>Acidithiobacillales</taxon>
        <taxon>Acidithiobacillaceae</taxon>
        <taxon>Acidithiobacillus</taxon>
    </lineage>
</organism>
<evidence type="ECO:0000313" key="4">
    <source>
        <dbReference type="Proteomes" id="UP000248886"/>
    </source>
</evidence>
<dbReference type="Gene3D" id="3.60.15.10">
    <property type="entry name" value="Ribonuclease Z/Hydroxyacylglutathione hydrolase-like"/>
    <property type="match status" value="1"/>
</dbReference>
<feature type="transmembrane region" description="Helical" evidence="1">
    <location>
        <begin position="22"/>
        <end position="42"/>
    </location>
</feature>
<keyword evidence="1" id="KW-1133">Transmembrane helix</keyword>
<evidence type="ECO:0000313" key="3">
    <source>
        <dbReference type="EMBL" id="PZD82095.1"/>
    </source>
</evidence>
<dbReference type="EMBL" id="QKQP01000001">
    <property type="protein sequence ID" value="PZD82095.1"/>
    <property type="molecule type" value="Genomic_DNA"/>
</dbReference>
<evidence type="ECO:0000256" key="1">
    <source>
        <dbReference type="SAM" id="Phobius"/>
    </source>
</evidence>
<evidence type="ECO:0000259" key="2">
    <source>
        <dbReference type="Pfam" id="PF00753"/>
    </source>
</evidence>
<name>A0A2W1KI31_ACIFR</name>
<sequence>MNLHLQFYASSGDEYRSLISSLHLYFSVYNFIIEYTSLFYSYTYIDKQIDRYSQCVELQDSSQYLDMVIISHFHSDHINGLPLLFKKFKIKN</sequence>
<feature type="domain" description="Metallo-beta-lactamase" evidence="2">
    <location>
        <begin position="66"/>
        <end position="91"/>
    </location>
</feature>
<dbReference type="AlphaFoldDB" id="A0A2W1KI31"/>
<dbReference type="InterPro" id="IPR036866">
    <property type="entry name" value="RibonucZ/Hydroxyglut_hydro"/>
</dbReference>
<protein>
    <recommendedName>
        <fullName evidence="2">Metallo-beta-lactamase domain-containing protein</fullName>
    </recommendedName>
</protein>
<gene>
    <name evidence="3" type="ORF">DN052_03390</name>
</gene>
<keyword evidence="1" id="KW-0472">Membrane</keyword>
<accession>A0A2W1KI31</accession>
<reference evidence="3 4" key="1">
    <citation type="submission" date="2018-06" db="EMBL/GenBank/DDBJ databases">
        <title>Draft sequence of Acidithiobacillus ferrooxidans CCM 4253.</title>
        <authorList>
            <person name="Moya-Beltran A."/>
            <person name="Castro M."/>
            <person name="Covarrubias P.C."/>
            <person name="Issotta F."/>
            <person name="Janiczek O."/>
            <person name="Mandl M."/>
            <person name="Kucera J."/>
            <person name="Quatrini R."/>
        </authorList>
    </citation>
    <scope>NUCLEOTIDE SEQUENCE [LARGE SCALE GENOMIC DNA]</scope>
    <source>
        <strain evidence="3 4">CCM 4253</strain>
    </source>
</reference>
<dbReference type="Pfam" id="PF00753">
    <property type="entry name" value="Lactamase_B"/>
    <property type="match status" value="1"/>
</dbReference>
<keyword evidence="1" id="KW-0812">Transmembrane</keyword>
<comment type="caution">
    <text evidence="3">The sequence shown here is derived from an EMBL/GenBank/DDBJ whole genome shotgun (WGS) entry which is preliminary data.</text>
</comment>
<dbReference type="Proteomes" id="UP000248886">
    <property type="component" value="Unassembled WGS sequence"/>
</dbReference>